<evidence type="ECO:0000256" key="11">
    <source>
        <dbReference type="RuleBase" id="RU004013"/>
    </source>
</evidence>
<dbReference type="InterPro" id="IPR023005">
    <property type="entry name" value="Nucleoside_diP_kinase_AS"/>
</dbReference>
<dbReference type="HAMAP" id="MF_00451">
    <property type="entry name" value="NDP_kinase"/>
    <property type="match status" value="1"/>
</dbReference>
<dbReference type="EMBL" id="JMKJ01000122">
    <property type="protein sequence ID" value="KGG52103.1"/>
    <property type="molecule type" value="Genomic_DNA"/>
</dbReference>
<evidence type="ECO:0000256" key="8">
    <source>
        <dbReference type="ARBA" id="ARBA00022840"/>
    </source>
</evidence>
<dbReference type="GeneID" id="25259012"/>
<organism evidence="13 14">
    <name type="scientific">Mitosporidium daphniae</name>
    <dbReference type="NCBI Taxonomy" id="1485682"/>
    <lineage>
        <taxon>Eukaryota</taxon>
        <taxon>Fungi</taxon>
        <taxon>Fungi incertae sedis</taxon>
        <taxon>Microsporidia</taxon>
        <taxon>Mitosporidium</taxon>
    </lineage>
</organism>
<dbReference type="GO" id="GO:0006183">
    <property type="term" value="P:GTP biosynthetic process"/>
    <property type="evidence" value="ECO:0007669"/>
    <property type="project" value="InterPro"/>
</dbReference>
<evidence type="ECO:0000313" key="13">
    <source>
        <dbReference type="EMBL" id="KGG52103.1"/>
    </source>
</evidence>
<dbReference type="HOGENOM" id="CLU_060216_6_3_1"/>
<evidence type="ECO:0000256" key="7">
    <source>
        <dbReference type="ARBA" id="ARBA00022777"/>
    </source>
</evidence>
<comment type="similarity">
    <text evidence="2 9 10">Belongs to the NDK family.</text>
</comment>
<evidence type="ECO:0000313" key="14">
    <source>
        <dbReference type="Proteomes" id="UP000029725"/>
    </source>
</evidence>
<evidence type="ECO:0000256" key="2">
    <source>
        <dbReference type="ARBA" id="ARBA00008142"/>
    </source>
</evidence>
<evidence type="ECO:0000256" key="3">
    <source>
        <dbReference type="ARBA" id="ARBA00012966"/>
    </source>
</evidence>
<evidence type="ECO:0000256" key="10">
    <source>
        <dbReference type="RuleBase" id="RU004011"/>
    </source>
</evidence>
<feature type="active site" description="Pros-phosphohistidine intermediate" evidence="9">
    <location>
        <position position="120"/>
    </location>
</feature>
<evidence type="ECO:0000256" key="4">
    <source>
        <dbReference type="ARBA" id="ARBA00017632"/>
    </source>
</evidence>
<comment type="catalytic activity">
    <reaction evidence="11">
        <text>a 2'-deoxyribonucleoside 5'-diphosphate + ATP = a 2'-deoxyribonucleoside 5'-triphosphate + ADP</text>
        <dbReference type="Rhea" id="RHEA:44640"/>
        <dbReference type="ChEBI" id="CHEBI:30616"/>
        <dbReference type="ChEBI" id="CHEBI:61560"/>
        <dbReference type="ChEBI" id="CHEBI:73316"/>
        <dbReference type="ChEBI" id="CHEBI:456216"/>
        <dbReference type="EC" id="2.7.4.6"/>
    </reaction>
</comment>
<dbReference type="GO" id="GO:0006241">
    <property type="term" value="P:CTP biosynthetic process"/>
    <property type="evidence" value="ECO:0007669"/>
    <property type="project" value="InterPro"/>
</dbReference>
<keyword evidence="7 11" id="KW-0418">Kinase</keyword>
<dbReference type="GO" id="GO:0004550">
    <property type="term" value="F:nucleoside diphosphate kinase activity"/>
    <property type="evidence" value="ECO:0007669"/>
    <property type="project" value="UniProtKB-EC"/>
</dbReference>
<sequence>MASSGCEHTLVILKPDAVKRGLIGCILQRFEQRGFKIAAAKLMVATDELLEKHYHEHTSKSFYPGLARFMKSGPVMALVLQGTSVVSVTRAMMGQTNPATSAPGTIRGDFAIETDSNVIHGSDSLKSAEYEIGLWFPELKKPETPHDFL</sequence>
<reference evidence="13 14" key="1">
    <citation type="submission" date="2014-04" db="EMBL/GenBank/DDBJ databases">
        <title>A new species of microsporidia sheds light on the evolution of extreme parasitism.</title>
        <authorList>
            <person name="Haag K.L."/>
            <person name="James T.Y."/>
            <person name="Larsson R."/>
            <person name="Schaer T.M."/>
            <person name="Refardt D."/>
            <person name="Pombert J.-F."/>
            <person name="Ebert D."/>
        </authorList>
    </citation>
    <scope>NUCLEOTIDE SEQUENCE [LARGE SCALE GENOMIC DNA]</scope>
    <source>
        <strain evidence="13 14">UGP3</strain>
        <tissue evidence="13">Spores</tissue>
    </source>
</reference>
<keyword evidence="8 11" id="KW-0067">ATP-binding</keyword>
<proteinExistence type="inferred from homology"/>
<keyword evidence="5 11" id="KW-0808">Transferase</keyword>
<dbReference type="PROSITE" id="PS51374">
    <property type="entry name" value="NDPK_LIKE"/>
    <property type="match status" value="1"/>
</dbReference>
<comment type="cofactor">
    <cofactor evidence="1">
        <name>Mg(2+)</name>
        <dbReference type="ChEBI" id="CHEBI:18420"/>
    </cofactor>
</comment>
<dbReference type="CDD" id="cd04413">
    <property type="entry name" value="NDPk_I"/>
    <property type="match status" value="1"/>
</dbReference>
<dbReference type="SUPFAM" id="SSF54919">
    <property type="entry name" value="Nucleoside diphosphate kinase, NDK"/>
    <property type="match status" value="1"/>
</dbReference>
<dbReference type="SMART" id="SM00562">
    <property type="entry name" value="NDK"/>
    <property type="match status" value="1"/>
</dbReference>
<dbReference type="AlphaFoldDB" id="A0A098VSN6"/>
<gene>
    <name evidence="13" type="ORF">DI09_20p200</name>
</gene>
<keyword evidence="6 11" id="KW-0547">Nucleotide-binding</keyword>
<dbReference type="NCBIfam" id="NF001908">
    <property type="entry name" value="PRK00668.1"/>
    <property type="match status" value="1"/>
</dbReference>
<evidence type="ECO:0000256" key="5">
    <source>
        <dbReference type="ARBA" id="ARBA00022679"/>
    </source>
</evidence>
<dbReference type="Gene3D" id="3.30.70.141">
    <property type="entry name" value="Nucleoside diphosphate kinase-like domain"/>
    <property type="match status" value="1"/>
</dbReference>
<feature type="domain" description="Nucleoside diphosphate kinase-like" evidence="12">
    <location>
        <begin position="6"/>
        <end position="143"/>
    </location>
</feature>
<dbReference type="PROSITE" id="PS00469">
    <property type="entry name" value="NDPK"/>
    <property type="match status" value="1"/>
</dbReference>
<feature type="binding site" evidence="9">
    <location>
        <position position="107"/>
    </location>
    <ligand>
        <name>ATP</name>
        <dbReference type="ChEBI" id="CHEBI:30616"/>
    </ligand>
</feature>
<accession>A0A098VSN6</accession>
<dbReference type="Proteomes" id="UP000029725">
    <property type="component" value="Unassembled WGS sequence"/>
</dbReference>
<dbReference type="RefSeq" id="XP_013238530.1">
    <property type="nucleotide sequence ID" value="XM_013383076.1"/>
</dbReference>
<feature type="binding site" evidence="9">
    <location>
        <position position="117"/>
    </location>
    <ligand>
        <name>ATP</name>
        <dbReference type="ChEBI" id="CHEBI:30616"/>
    </ligand>
</feature>
<feature type="binding site" evidence="9">
    <location>
        <position position="90"/>
    </location>
    <ligand>
        <name>ATP</name>
        <dbReference type="ChEBI" id="CHEBI:30616"/>
    </ligand>
</feature>
<dbReference type="FunFam" id="3.30.70.141:FF:000002">
    <property type="entry name" value="Nucleoside diphosphate kinase"/>
    <property type="match status" value="1"/>
</dbReference>
<dbReference type="InterPro" id="IPR036850">
    <property type="entry name" value="NDK-like_dom_sf"/>
</dbReference>
<feature type="binding site" evidence="9">
    <location>
        <position position="62"/>
    </location>
    <ligand>
        <name>ATP</name>
        <dbReference type="ChEBI" id="CHEBI:30616"/>
    </ligand>
</feature>
<dbReference type="PRINTS" id="PR01243">
    <property type="entry name" value="NUCDPKINASE"/>
</dbReference>
<dbReference type="InterPro" id="IPR001564">
    <property type="entry name" value="Nucleoside_diP_kinase"/>
</dbReference>
<feature type="binding site" evidence="9">
    <location>
        <position position="14"/>
    </location>
    <ligand>
        <name>ATP</name>
        <dbReference type="ChEBI" id="CHEBI:30616"/>
    </ligand>
</feature>
<comment type="caution">
    <text evidence="13">The sequence shown here is derived from an EMBL/GenBank/DDBJ whole genome shotgun (WGS) entry which is preliminary data.</text>
</comment>
<dbReference type="OrthoDB" id="2162449at2759"/>
<dbReference type="EC" id="2.7.4.6" evidence="3 11"/>
<dbReference type="Pfam" id="PF00334">
    <property type="entry name" value="NDK"/>
    <property type="match status" value="1"/>
</dbReference>
<dbReference type="InterPro" id="IPR034907">
    <property type="entry name" value="NDK-like_dom"/>
</dbReference>
<evidence type="ECO:0000256" key="9">
    <source>
        <dbReference type="PROSITE-ProRule" id="PRU00706"/>
    </source>
</evidence>
<dbReference type="GO" id="GO:0006228">
    <property type="term" value="P:UTP biosynthetic process"/>
    <property type="evidence" value="ECO:0007669"/>
    <property type="project" value="InterPro"/>
</dbReference>
<dbReference type="VEuPathDB" id="MicrosporidiaDB:DI09_20p200"/>
<evidence type="ECO:0000256" key="1">
    <source>
        <dbReference type="ARBA" id="ARBA00001946"/>
    </source>
</evidence>
<keyword evidence="14" id="KW-1185">Reference proteome</keyword>
<dbReference type="PANTHER" id="PTHR11349">
    <property type="entry name" value="NUCLEOSIDE DIPHOSPHATE KINASE"/>
    <property type="match status" value="1"/>
</dbReference>
<evidence type="ECO:0000256" key="6">
    <source>
        <dbReference type="ARBA" id="ARBA00022741"/>
    </source>
</evidence>
<feature type="binding site" evidence="9">
    <location>
        <position position="96"/>
    </location>
    <ligand>
        <name>ATP</name>
        <dbReference type="ChEBI" id="CHEBI:30616"/>
    </ligand>
</feature>
<evidence type="ECO:0000259" key="12">
    <source>
        <dbReference type="SMART" id="SM00562"/>
    </source>
</evidence>
<dbReference type="GO" id="GO:0005524">
    <property type="term" value="F:ATP binding"/>
    <property type="evidence" value="ECO:0007669"/>
    <property type="project" value="UniProtKB-KW"/>
</dbReference>
<protein>
    <recommendedName>
        <fullName evidence="4 11">Nucleoside diphosphate kinase</fullName>
        <ecNumber evidence="3 11">2.7.4.6</ecNumber>
    </recommendedName>
</protein>
<name>A0A098VSN6_9MICR</name>